<reference evidence="4 5" key="1">
    <citation type="submission" date="2025-04" db="UniProtKB">
        <authorList>
            <consortium name="RefSeq"/>
        </authorList>
    </citation>
    <scope>IDENTIFICATION</scope>
    <source>
        <tissue evidence="4 5">Liver</tissue>
    </source>
</reference>
<keyword evidence="2" id="KW-0732">Signal</keyword>
<evidence type="ECO:0000313" key="4">
    <source>
        <dbReference type="RefSeq" id="XP_030879093.1"/>
    </source>
</evidence>
<dbReference type="Proteomes" id="UP000245341">
    <property type="component" value="Unplaced"/>
</dbReference>
<organism evidence="3 4">
    <name type="scientific">Leptonychotes weddellii</name>
    <name type="common">Weddell seal</name>
    <name type="synonym">Otaria weddellii</name>
    <dbReference type="NCBI Taxonomy" id="9713"/>
    <lineage>
        <taxon>Eukaryota</taxon>
        <taxon>Metazoa</taxon>
        <taxon>Chordata</taxon>
        <taxon>Craniata</taxon>
        <taxon>Vertebrata</taxon>
        <taxon>Euteleostomi</taxon>
        <taxon>Mammalia</taxon>
        <taxon>Eutheria</taxon>
        <taxon>Laurasiatheria</taxon>
        <taxon>Carnivora</taxon>
        <taxon>Caniformia</taxon>
        <taxon>Pinnipedia</taxon>
        <taxon>Phocidae</taxon>
        <taxon>Monachinae</taxon>
        <taxon>Lobodontini</taxon>
        <taxon>Leptonychotes</taxon>
    </lineage>
</organism>
<protein>
    <submittedName>
        <fullName evidence="4 5">Mimecan-like</fullName>
    </submittedName>
</protein>
<dbReference type="GeneID" id="102737373"/>
<feature type="compositionally biased region" description="Basic and acidic residues" evidence="1">
    <location>
        <begin position="74"/>
        <end position="89"/>
    </location>
</feature>
<feature type="chain" id="PRO_5044657339" evidence="2">
    <location>
        <begin position="20"/>
        <end position="95"/>
    </location>
</feature>
<feature type="region of interest" description="Disordered" evidence="1">
    <location>
        <begin position="67"/>
        <end position="95"/>
    </location>
</feature>
<evidence type="ECO:0000256" key="2">
    <source>
        <dbReference type="SAM" id="SignalP"/>
    </source>
</evidence>
<dbReference type="AlphaFoldDB" id="A0A7F8QFT3"/>
<keyword evidence="3" id="KW-1185">Reference proteome</keyword>
<sequence length="95" mass="10873">MKTLPSILLLLLFVPLIMPAAPTQQDPRKPYDYGTDNFEETLFSQDLEDKYLDGKNIKEKETMIIPEEGSLQLQKDERVTPPPLKKENDDGLGIR</sequence>
<dbReference type="KEGG" id="lww:102737373"/>
<evidence type="ECO:0000313" key="3">
    <source>
        <dbReference type="Proteomes" id="UP000245341"/>
    </source>
</evidence>
<name>A0A7F8QFT3_LEPWE</name>
<evidence type="ECO:0000313" key="5">
    <source>
        <dbReference type="RefSeq" id="XP_030879094.1"/>
    </source>
</evidence>
<accession>A0A7F8QFT3</accession>
<evidence type="ECO:0000256" key="1">
    <source>
        <dbReference type="SAM" id="MobiDB-lite"/>
    </source>
</evidence>
<proteinExistence type="predicted"/>
<feature type="signal peptide" evidence="2">
    <location>
        <begin position="1"/>
        <end position="19"/>
    </location>
</feature>
<dbReference type="RefSeq" id="XP_030879093.1">
    <property type="nucleotide sequence ID" value="XM_031023233.1"/>
</dbReference>
<gene>
    <name evidence="4 5" type="primary">LOC102737373</name>
</gene>
<dbReference type="RefSeq" id="XP_030879094.1">
    <property type="nucleotide sequence ID" value="XM_031023234.1"/>
</dbReference>